<sequence>MWKYGEFEVGKIGNRLFRSFPDKRTRIQNDKSVVFEKTSEISGSNSVHTNHYS</sequence>
<comment type="caution">
    <text evidence="1">The sequence shown here is derived from an EMBL/GenBank/DDBJ whole genome shotgun (WGS) entry which is preliminary data.</text>
</comment>
<gene>
    <name evidence="1" type="ORF">LEP1GSC188_1297</name>
</gene>
<evidence type="ECO:0000313" key="1">
    <source>
        <dbReference type="EMBL" id="EMF83667.1"/>
    </source>
</evidence>
<evidence type="ECO:0000313" key="2">
    <source>
        <dbReference type="Proteomes" id="UP000011770"/>
    </source>
</evidence>
<accession>M3FTT4</accession>
<organism evidence="1 2">
    <name type="scientific">Leptospira weilii serovar Topaz str. LT2116</name>
    <dbReference type="NCBI Taxonomy" id="1088540"/>
    <lineage>
        <taxon>Bacteria</taxon>
        <taxon>Pseudomonadati</taxon>
        <taxon>Spirochaetota</taxon>
        <taxon>Spirochaetia</taxon>
        <taxon>Leptospirales</taxon>
        <taxon>Leptospiraceae</taxon>
        <taxon>Leptospira</taxon>
    </lineage>
</organism>
<reference evidence="1 2" key="1">
    <citation type="submission" date="2013-01" db="EMBL/GenBank/DDBJ databases">
        <authorList>
            <person name="Harkins D.M."/>
            <person name="Durkin A.S."/>
            <person name="Brinkac L.M."/>
            <person name="Haft D.H."/>
            <person name="Selengut J.D."/>
            <person name="Sanka R."/>
            <person name="DePew J."/>
            <person name="Purushe J."/>
            <person name="Tulsiani S.M."/>
            <person name="Graham G.C."/>
            <person name="Burns M.-A."/>
            <person name="Dohnt M.F."/>
            <person name="Smythe L.D."/>
            <person name="McKay D.B."/>
            <person name="Craig S.B."/>
            <person name="Vinetz J.M."/>
            <person name="Sutton G.G."/>
            <person name="Nierman W.C."/>
            <person name="Fouts D.E."/>
        </authorList>
    </citation>
    <scope>NUCLEOTIDE SEQUENCE [LARGE SCALE GENOMIC DNA]</scope>
    <source>
        <strain evidence="1 2">LT2116</strain>
    </source>
</reference>
<dbReference type="AlphaFoldDB" id="M3FTT4"/>
<proteinExistence type="predicted"/>
<name>M3FTT4_9LEPT</name>
<dbReference type="Proteomes" id="UP000011770">
    <property type="component" value="Unassembled WGS sequence"/>
</dbReference>
<protein>
    <submittedName>
        <fullName evidence="1">Uncharacterized protein</fullName>
    </submittedName>
</protein>
<dbReference type="EMBL" id="AHOR02000012">
    <property type="protein sequence ID" value="EMF83667.1"/>
    <property type="molecule type" value="Genomic_DNA"/>
</dbReference>